<dbReference type="RefSeq" id="WP_267168898.1">
    <property type="nucleotide sequence ID" value="NZ_JAPMKX010000001.1"/>
</dbReference>
<evidence type="ECO:0000256" key="4">
    <source>
        <dbReference type="ARBA" id="ARBA00022519"/>
    </source>
</evidence>
<feature type="domain" description="ABC transmembrane type-1" evidence="14">
    <location>
        <begin position="41"/>
        <end position="329"/>
    </location>
</feature>
<dbReference type="PROSITE" id="PS50893">
    <property type="entry name" value="ABC_TRANSPORTER_2"/>
    <property type="match status" value="1"/>
</dbReference>
<evidence type="ECO:0000313" key="15">
    <source>
        <dbReference type="EMBL" id="MCX7537045.1"/>
    </source>
</evidence>
<evidence type="ECO:0000256" key="1">
    <source>
        <dbReference type="ARBA" id="ARBA00004429"/>
    </source>
</evidence>
<dbReference type="InterPro" id="IPR003439">
    <property type="entry name" value="ABC_transporter-like_ATP-bd"/>
</dbReference>
<dbReference type="GO" id="GO:0034040">
    <property type="term" value="F:ATPase-coupled lipid transmembrane transporter activity"/>
    <property type="evidence" value="ECO:0007669"/>
    <property type="project" value="TreeGrafter"/>
</dbReference>
<feature type="transmembrane region" description="Helical" evidence="12">
    <location>
        <begin position="39"/>
        <end position="62"/>
    </location>
</feature>
<dbReference type="SUPFAM" id="SSF90123">
    <property type="entry name" value="ABC transporter transmembrane region"/>
    <property type="match status" value="1"/>
</dbReference>
<comment type="subcellular location">
    <subcellularLocation>
        <location evidence="1">Cell inner membrane</location>
        <topology evidence="1">Multi-pass membrane protein</topology>
    </subcellularLocation>
</comment>
<dbReference type="GO" id="GO:0005886">
    <property type="term" value="C:plasma membrane"/>
    <property type="evidence" value="ECO:0007669"/>
    <property type="project" value="UniProtKB-SubCell"/>
</dbReference>
<feature type="transmembrane region" description="Helical" evidence="12">
    <location>
        <begin position="266"/>
        <end position="286"/>
    </location>
</feature>
<organism evidence="15 16">
    <name type="scientific">Corynebacterium antarcticum</name>
    <dbReference type="NCBI Taxonomy" id="2800405"/>
    <lineage>
        <taxon>Bacteria</taxon>
        <taxon>Bacillati</taxon>
        <taxon>Actinomycetota</taxon>
        <taxon>Actinomycetes</taxon>
        <taxon>Mycobacteriales</taxon>
        <taxon>Corynebacteriaceae</taxon>
        <taxon>Corynebacterium</taxon>
    </lineage>
</organism>
<comment type="similarity">
    <text evidence="11">Belongs to the ABC transporter superfamily. Siderophore-Fe(3+) uptake transporter (SIUT) (TC 3.A.1.21) family.</text>
</comment>
<dbReference type="GO" id="GO:0005524">
    <property type="term" value="F:ATP binding"/>
    <property type="evidence" value="ECO:0007669"/>
    <property type="project" value="UniProtKB-KW"/>
</dbReference>
<dbReference type="EMBL" id="JAPMKX010000001">
    <property type="protein sequence ID" value="MCX7537045.1"/>
    <property type="molecule type" value="Genomic_DNA"/>
</dbReference>
<dbReference type="InterPro" id="IPR039421">
    <property type="entry name" value="Type_1_exporter"/>
</dbReference>
<evidence type="ECO:0000313" key="16">
    <source>
        <dbReference type="Proteomes" id="UP001070238"/>
    </source>
</evidence>
<dbReference type="Proteomes" id="UP001070238">
    <property type="component" value="Unassembled WGS sequence"/>
</dbReference>
<keyword evidence="3" id="KW-1003">Cell membrane</keyword>
<evidence type="ECO:0000256" key="5">
    <source>
        <dbReference type="ARBA" id="ARBA00022692"/>
    </source>
</evidence>
<evidence type="ECO:0000259" key="14">
    <source>
        <dbReference type="PROSITE" id="PS50929"/>
    </source>
</evidence>
<evidence type="ECO:0000256" key="12">
    <source>
        <dbReference type="SAM" id="Phobius"/>
    </source>
</evidence>
<evidence type="ECO:0000256" key="6">
    <source>
        <dbReference type="ARBA" id="ARBA00022741"/>
    </source>
</evidence>
<feature type="domain" description="ABC transporter" evidence="13">
    <location>
        <begin position="362"/>
        <end position="600"/>
    </location>
</feature>
<evidence type="ECO:0000256" key="2">
    <source>
        <dbReference type="ARBA" id="ARBA00022448"/>
    </source>
</evidence>
<dbReference type="SUPFAM" id="SSF52540">
    <property type="entry name" value="P-loop containing nucleoside triphosphate hydrolases"/>
    <property type="match status" value="1"/>
</dbReference>
<feature type="transmembrane region" description="Helical" evidence="12">
    <location>
        <begin position="292"/>
        <end position="311"/>
    </location>
</feature>
<dbReference type="SMART" id="SM00382">
    <property type="entry name" value="AAA"/>
    <property type="match status" value="1"/>
</dbReference>
<accession>A0A9Q4C9V2</accession>
<keyword evidence="9 12" id="KW-1133">Transmembrane helix</keyword>
<dbReference type="Pfam" id="PF00005">
    <property type="entry name" value="ABC_tran"/>
    <property type="match status" value="1"/>
</dbReference>
<evidence type="ECO:0000256" key="9">
    <source>
        <dbReference type="ARBA" id="ARBA00022989"/>
    </source>
</evidence>
<dbReference type="GO" id="GO:0016887">
    <property type="term" value="F:ATP hydrolysis activity"/>
    <property type="evidence" value="ECO:0007669"/>
    <property type="project" value="InterPro"/>
</dbReference>
<dbReference type="PANTHER" id="PTHR24221:SF654">
    <property type="entry name" value="ATP-BINDING CASSETTE SUB-FAMILY B MEMBER 6"/>
    <property type="match status" value="1"/>
</dbReference>
<keyword evidence="2" id="KW-0813">Transport</keyword>
<dbReference type="InterPro" id="IPR036640">
    <property type="entry name" value="ABC1_TM_sf"/>
</dbReference>
<evidence type="ECO:0000256" key="10">
    <source>
        <dbReference type="ARBA" id="ARBA00023136"/>
    </source>
</evidence>
<evidence type="ECO:0000256" key="11">
    <source>
        <dbReference type="ARBA" id="ARBA00023455"/>
    </source>
</evidence>
<dbReference type="GO" id="GO:0140359">
    <property type="term" value="F:ABC-type transporter activity"/>
    <property type="evidence" value="ECO:0007669"/>
    <property type="project" value="InterPro"/>
</dbReference>
<keyword evidence="4" id="KW-0997">Cell inner membrane</keyword>
<gene>
    <name evidence="15" type="ORF">OS123_00575</name>
</gene>
<evidence type="ECO:0000256" key="7">
    <source>
        <dbReference type="ARBA" id="ARBA00022840"/>
    </source>
</evidence>
<keyword evidence="5 12" id="KW-0812">Transmembrane</keyword>
<keyword evidence="7 15" id="KW-0067">ATP-binding</keyword>
<comment type="caution">
    <text evidence="15">The sequence shown here is derived from an EMBL/GenBank/DDBJ whole genome shotgun (WGS) entry which is preliminary data.</text>
</comment>
<name>A0A9Q4C9V2_9CORY</name>
<proteinExistence type="inferred from homology"/>
<reference evidence="15" key="1">
    <citation type="submission" date="2022-11" db="EMBL/GenBank/DDBJ databases">
        <title>Corynebacterium sp. isolated from Penguins.</title>
        <authorList>
            <person name="Sedlar K."/>
            <person name="Svec P."/>
        </authorList>
    </citation>
    <scope>NUCLEOTIDE SEQUENCE</scope>
    <source>
        <strain evidence="15">P5875</strain>
    </source>
</reference>
<keyword evidence="8" id="KW-1278">Translocase</keyword>
<protein>
    <submittedName>
        <fullName evidence="15">ABC transporter ATP-binding protein</fullName>
    </submittedName>
</protein>
<dbReference type="InterPro" id="IPR027417">
    <property type="entry name" value="P-loop_NTPase"/>
</dbReference>
<keyword evidence="10 12" id="KW-0472">Membrane</keyword>
<sequence>MTATTFSSYDRRHDALAPASGRDIVRCLRSLPGFPGPGWWLLTAAVFGLNIASMTGSSTLLGRSVDFISGLAVPGFGSGREGFTVLLGVVGVLMFVELVTRPAAAYLMFSATRRLTVDLRRRCLAATLEAPIPDVLELGTGNVMTRLTKDIDTAYRAVQSIGTRFVVTALMFPFTFVALALISPWYLLLLILLPAIFAVPLKRTLTGLPVATNALSTAQARRNNMLLDTIRGLPTIRAFGVRGWATQRLERNSWDTVQREADRIPLFLRLIGTGYLAYGVLLAGAIALSTHLVAQGALTTGAASAAVVLVVRLEMHVFNVLIFTGEIQNALTALGRAVSLALLSDYAIDASAPDDCPESPEVRIEDLVFRYPVGAPIIDGLCLTLEAGTTTALVGASGAGKSTLAGLIAGLQRPASGTISIGRVDTSTVPDTWTARQVSLISQEVHLFSGTLREDLRMAAPDADDAALTAALTRVGLAPDSAGWQRWLPEGLDTLIGAGNDDLSPEVEQQISLARMVLVDPPVLIMDEATSEAGSDNARSLERAAQAVARGRTSLVVAHRLDQAVAADRIILMDHGVVVEDGSHRELLAVGGRYAELHARWSGSRNED</sequence>
<evidence type="ECO:0000259" key="13">
    <source>
        <dbReference type="PROSITE" id="PS50893"/>
    </source>
</evidence>
<dbReference type="Pfam" id="PF00664">
    <property type="entry name" value="ABC_membrane"/>
    <property type="match status" value="1"/>
</dbReference>
<dbReference type="Gene3D" id="3.40.50.300">
    <property type="entry name" value="P-loop containing nucleotide triphosphate hydrolases"/>
    <property type="match status" value="1"/>
</dbReference>
<dbReference type="InterPro" id="IPR003593">
    <property type="entry name" value="AAA+_ATPase"/>
</dbReference>
<dbReference type="PANTHER" id="PTHR24221">
    <property type="entry name" value="ATP-BINDING CASSETTE SUB-FAMILY B"/>
    <property type="match status" value="1"/>
</dbReference>
<evidence type="ECO:0000256" key="8">
    <source>
        <dbReference type="ARBA" id="ARBA00022967"/>
    </source>
</evidence>
<dbReference type="FunFam" id="3.40.50.300:FF:001001">
    <property type="entry name" value="Multidrug ABC transporter ATP-binding protein"/>
    <property type="match status" value="1"/>
</dbReference>
<feature type="transmembrane region" description="Helical" evidence="12">
    <location>
        <begin position="174"/>
        <end position="199"/>
    </location>
</feature>
<dbReference type="PROSITE" id="PS50929">
    <property type="entry name" value="ABC_TM1F"/>
    <property type="match status" value="1"/>
</dbReference>
<dbReference type="InterPro" id="IPR011527">
    <property type="entry name" value="ABC1_TM_dom"/>
</dbReference>
<evidence type="ECO:0000256" key="3">
    <source>
        <dbReference type="ARBA" id="ARBA00022475"/>
    </source>
</evidence>
<dbReference type="Gene3D" id="1.20.1560.10">
    <property type="entry name" value="ABC transporter type 1, transmembrane domain"/>
    <property type="match status" value="1"/>
</dbReference>
<feature type="transmembrane region" description="Helical" evidence="12">
    <location>
        <begin position="83"/>
        <end position="109"/>
    </location>
</feature>
<dbReference type="AlphaFoldDB" id="A0A9Q4C9V2"/>
<keyword evidence="6" id="KW-0547">Nucleotide-binding</keyword>